<dbReference type="GeneID" id="97537949"/>
<sequence>MTNKIKACFGLSNIHFAEFNGSAFETPVRILHAKKVENKFKYENVEEWADNIAVINDYLFGGGEGKLTTLGLSKEERTLLFGNKSVKGGIAVADTDEAPIGAFLFERRLKGGAKRLYVIYACKCSPTDISGDTIEGGKTEYETTEIEYSISACEHEGVNLIYFFIDTNDPTVDQTQITKWYQEVQFPKELEDLLAMKMKQKEYVPEDKSGMIAVSKDSKEDTNDLEKEIKEVKESKPKKSKDDSEKEKLETKE</sequence>
<dbReference type="NCBIfam" id="TIGR01603">
    <property type="entry name" value="maj_tail_phi13"/>
    <property type="match status" value="1"/>
</dbReference>
<accession>A0ABM9RQ99</accession>
<feature type="region of interest" description="Disordered" evidence="1">
    <location>
        <begin position="209"/>
        <end position="253"/>
    </location>
</feature>
<evidence type="ECO:0000256" key="1">
    <source>
        <dbReference type="SAM" id="MobiDB-lite"/>
    </source>
</evidence>
<keyword evidence="3" id="KW-1185">Reference proteome</keyword>
<dbReference type="RefSeq" id="WP_057545228.1">
    <property type="nucleotide sequence ID" value="NZ_CDNJ01000003.1"/>
</dbReference>
<protein>
    <recommendedName>
        <fullName evidence="4">Phage major tail protein, phi13 family</fullName>
    </recommendedName>
</protein>
<organism evidence="2 3">
    <name type="scientific">Paraclostridium sordellii</name>
    <name type="common">Clostridium sordellii</name>
    <dbReference type="NCBI Taxonomy" id="1505"/>
    <lineage>
        <taxon>Bacteria</taxon>
        <taxon>Bacillati</taxon>
        <taxon>Bacillota</taxon>
        <taxon>Clostridia</taxon>
        <taxon>Peptostreptococcales</taxon>
        <taxon>Peptostreptococcaceae</taxon>
        <taxon>Paraclostridium</taxon>
    </lineage>
</organism>
<name>A0ABM9RQ99_PARSO</name>
<dbReference type="InterPro" id="IPR006490">
    <property type="entry name" value="Maj_tail_phi13"/>
</dbReference>
<proteinExistence type="predicted"/>
<dbReference type="Proteomes" id="UP000032811">
    <property type="component" value="Chromosome 1"/>
</dbReference>
<evidence type="ECO:0000313" key="3">
    <source>
        <dbReference type="Proteomes" id="UP000032811"/>
    </source>
</evidence>
<dbReference type="EMBL" id="LN679998">
    <property type="protein sequence ID" value="CEJ74227.1"/>
    <property type="molecule type" value="Genomic_DNA"/>
</dbReference>
<reference evidence="2 3" key="1">
    <citation type="submission" date="2014-11" db="EMBL/GenBank/DDBJ databases">
        <authorList>
            <person name="Aslett M.A."/>
            <person name="De Silva N."/>
        </authorList>
    </citation>
    <scope>NUCLEOTIDE SEQUENCE [LARGE SCALE GENOMIC DNA]</scope>
    <source>
        <strain evidence="2 3">ATCC9714</strain>
    </source>
</reference>
<gene>
    <name evidence="2" type="ORF">ATCC9714_21151</name>
</gene>
<evidence type="ECO:0000313" key="2">
    <source>
        <dbReference type="EMBL" id="CEJ74227.1"/>
    </source>
</evidence>
<feature type="compositionally biased region" description="Basic and acidic residues" evidence="1">
    <location>
        <begin position="216"/>
        <end position="253"/>
    </location>
</feature>
<evidence type="ECO:0008006" key="4">
    <source>
        <dbReference type="Google" id="ProtNLM"/>
    </source>
</evidence>